<proteinExistence type="predicted"/>
<dbReference type="AlphaFoldDB" id="A0A8J3APL0"/>
<evidence type="ECO:0000313" key="3">
    <source>
        <dbReference type="Proteomes" id="UP000642180"/>
    </source>
</evidence>
<keyword evidence="3" id="KW-1185">Reference proteome</keyword>
<dbReference type="InterPro" id="IPR025484">
    <property type="entry name" value="DUF4376"/>
</dbReference>
<dbReference type="Proteomes" id="UP000642180">
    <property type="component" value="Unassembled WGS sequence"/>
</dbReference>
<evidence type="ECO:0000259" key="1">
    <source>
        <dbReference type="Pfam" id="PF14301"/>
    </source>
</evidence>
<feature type="domain" description="DUF4376" evidence="1">
    <location>
        <begin position="101"/>
        <end position="215"/>
    </location>
</feature>
<sequence length="217" mass="23791">MEVKTVYLFDEVTGEHKGEYRAQACPMNPGKFIVPTHSTDVLPLAPRAGFADVWNGTERTYVPDHRGQTIYDQATGLPAECDYLGDLQAGWGMSPPFHVIKQNKLVQIDQKWAVANMSHFEYGSYLIGCDQIDRMNIDGVAGHIALFGTFPADFPGFWKAKDLAGQTALVPMNSVNDFRAMYAAMTARGSANFAHAQSLKATLADATTEAEIAAIVW</sequence>
<dbReference type="EMBL" id="BMDI01000001">
    <property type="protein sequence ID" value="GGI16464.1"/>
    <property type="molecule type" value="Genomic_DNA"/>
</dbReference>
<organism evidence="2 3">
    <name type="scientific">Oxalicibacterium faecigallinarum</name>
    <dbReference type="NCBI Taxonomy" id="573741"/>
    <lineage>
        <taxon>Bacteria</taxon>
        <taxon>Pseudomonadati</taxon>
        <taxon>Pseudomonadota</taxon>
        <taxon>Betaproteobacteria</taxon>
        <taxon>Burkholderiales</taxon>
        <taxon>Oxalobacteraceae</taxon>
        <taxon>Oxalicibacterium</taxon>
    </lineage>
</organism>
<comment type="caution">
    <text evidence="2">The sequence shown here is derived from an EMBL/GenBank/DDBJ whole genome shotgun (WGS) entry which is preliminary data.</text>
</comment>
<dbReference type="Pfam" id="PF14301">
    <property type="entry name" value="DUF4376"/>
    <property type="match status" value="1"/>
</dbReference>
<gene>
    <name evidence="2" type="ORF">GCM10008066_04090</name>
</gene>
<accession>A0A8J3APL0</accession>
<protein>
    <recommendedName>
        <fullName evidence="1">DUF4376 domain-containing protein</fullName>
    </recommendedName>
</protein>
<name>A0A8J3APL0_9BURK</name>
<reference evidence="3" key="1">
    <citation type="journal article" date="2019" name="Int. J. Syst. Evol. Microbiol.">
        <title>The Global Catalogue of Microorganisms (GCM) 10K type strain sequencing project: providing services to taxonomists for standard genome sequencing and annotation.</title>
        <authorList>
            <consortium name="The Broad Institute Genomics Platform"/>
            <consortium name="The Broad Institute Genome Sequencing Center for Infectious Disease"/>
            <person name="Wu L."/>
            <person name="Ma J."/>
        </authorList>
    </citation>
    <scope>NUCLEOTIDE SEQUENCE [LARGE SCALE GENOMIC DNA]</scope>
    <source>
        <strain evidence="3">CCM 2767</strain>
    </source>
</reference>
<evidence type="ECO:0000313" key="2">
    <source>
        <dbReference type="EMBL" id="GGI16464.1"/>
    </source>
</evidence>
<dbReference type="RefSeq" id="WP_188379614.1">
    <property type="nucleotide sequence ID" value="NZ_BMDI01000001.1"/>
</dbReference>